<evidence type="ECO:0000313" key="3">
    <source>
        <dbReference type="EMBL" id="KAK5773979.1"/>
    </source>
</evidence>
<dbReference type="PANTHER" id="PTHR36089:SF1">
    <property type="entry name" value="CHITIN SYNTHASE 3 COMPLEX PROTEIN CSI2-RELATED"/>
    <property type="match status" value="1"/>
</dbReference>
<keyword evidence="2" id="KW-0812">Transmembrane</keyword>
<name>A0AAN7WGP2_9SACH</name>
<dbReference type="PANTHER" id="PTHR36089">
    <property type="entry name" value="CHITIN SYNTHASE 3 COMPLEX PROTEIN CSI2-RELATED"/>
    <property type="match status" value="1"/>
</dbReference>
<gene>
    <name evidence="3" type="ORF">RI543_004736</name>
</gene>
<dbReference type="GO" id="GO:0000324">
    <property type="term" value="C:fungal-type vacuole"/>
    <property type="evidence" value="ECO:0007669"/>
    <property type="project" value="TreeGrafter"/>
</dbReference>
<protein>
    <submittedName>
        <fullName evidence="3">Uncharacterized protein</fullName>
    </submittedName>
</protein>
<dbReference type="Proteomes" id="UP001306508">
    <property type="component" value="Unassembled WGS sequence"/>
</dbReference>
<feature type="region of interest" description="Disordered" evidence="1">
    <location>
        <begin position="269"/>
        <end position="313"/>
    </location>
</feature>
<reference evidence="4" key="1">
    <citation type="submission" date="2023-07" db="EMBL/GenBank/DDBJ databases">
        <title>A draft genome of Kazachstania heterogenica Y-27499.</title>
        <authorList>
            <person name="Donic C."/>
            <person name="Kralova J.S."/>
            <person name="Fidel L."/>
            <person name="Ben-Dor S."/>
            <person name="Jung S."/>
        </authorList>
    </citation>
    <scope>NUCLEOTIDE SEQUENCE [LARGE SCALE GENOMIC DNA]</scope>
    <source>
        <strain evidence="4">Y27499</strain>
    </source>
</reference>
<dbReference type="GO" id="GO:0005935">
    <property type="term" value="C:cellular bud neck"/>
    <property type="evidence" value="ECO:0007669"/>
    <property type="project" value="TreeGrafter"/>
</dbReference>
<feature type="compositionally biased region" description="Basic residues" evidence="1">
    <location>
        <begin position="281"/>
        <end position="290"/>
    </location>
</feature>
<evidence type="ECO:0000313" key="4">
    <source>
        <dbReference type="Proteomes" id="UP001306508"/>
    </source>
</evidence>
<feature type="transmembrane region" description="Helical" evidence="2">
    <location>
        <begin position="98"/>
        <end position="119"/>
    </location>
</feature>
<keyword evidence="2" id="KW-0472">Membrane</keyword>
<sequence>MEEIPFLKRSLPSLITATTSTTTTATSSSDSSNSRNSDSSSNTITRTSIITNSSVDDSMKTSNTPVSTSAIYVAAITPPAADNNPFIYHTGSTPDGTVFIAMGCIVGAIFFIIFAWWCLTTYISYKNTKEANKLLNHNALYYSIEKQPLTNGKNNRKNNVDINANRIPSDSSSFGKMSCEDYEFEEKYLNRFNDLEFGLNQDTTTNTLNQHHYHQPQQQQQPFSVIQSDMSCRNSLFISPTLQLSQRTEDMYQTPTKNTEANSEIVLDKPTLTASPERMNRHMRNKHRRNQSSLGRLSASPSKSQIELSNQHHKSASMYLEDILNSNK</sequence>
<evidence type="ECO:0000256" key="2">
    <source>
        <dbReference type="SAM" id="Phobius"/>
    </source>
</evidence>
<keyword evidence="2" id="KW-1133">Transmembrane helix</keyword>
<accession>A0AAN7WGP2</accession>
<dbReference type="EMBL" id="JAWIZZ010000059">
    <property type="protein sequence ID" value="KAK5773979.1"/>
    <property type="molecule type" value="Genomic_DNA"/>
</dbReference>
<proteinExistence type="predicted"/>
<feature type="compositionally biased region" description="Polar residues" evidence="1">
    <location>
        <begin position="291"/>
        <end position="309"/>
    </location>
</feature>
<organism evidence="3 4">
    <name type="scientific">Arxiozyma heterogenica</name>
    <dbReference type="NCBI Taxonomy" id="278026"/>
    <lineage>
        <taxon>Eukaryota</taxon>
        <taxon>Fungi</taxon>
        <taxon>Dikarya</taxon>
        <taxon>Ascomycota</taxon>
        <taxon>Saccharomycotina</taxon>
        <taxon>Saccharomycetes</taxon>
        <taxon>Saccharomycetales</taxon>
        <taxon>Saccharomycetaceae</taxon>
        <taxon>Arxiozyma</taxon>
    </lineage>
</organism>
<feature type="region of interest" description="Disordered" evidence="1">
    <location>
        <begin position="19"/>
        <end position="43"/>
    </location>
</feature>
<comment type="caution">
    <text evidence="3">The sequence shown here is derived from an EMBL/GenBank/DDBJ whole genome shotgun (WGS) entry which is preliminary data.</text>
</comment>
<evidence type="ECO:0000256" key="1">
    <source>
        <dbReference type="SAM" id="MobiDB-lite"/>
    </source>
</evidence>
<dbReference type="AlphaFoldDB" id="A0AAN7WGP2"/>
<dbReference type="InterPro" id="IPR051009">
    <property type="entry name" value="PRM"/>
</dbReference>
<keyword evidence="4" id="KW-1185">Reference proteome</keyword>